<feature type="binding site" evidence="7">
    <location>
        <position position="56"/>
    </location>
    <ligand>
        <name>substrate</name>
    </ligand>
</feature>
<dbReference type="EMBL" id="MQUB01000001">
    <property type="protein sequence ID" value="PQB03975.1"/>
    <property type="molecule type" value="Genomic_DNA"/>
</dbReference>
<keyword evidence="7" id="KW-0479">Metal-binding</keyword>
<feature type="binding site" evidence="7">
    <location>
        <position position="120"/>
    </location>
    <ligand>
        <name>ATP</name>
        <dbReference type="ChEBI" id="CHEBI:30616"/>
    </ligand>
</feature>
<keyword evidence="5 7" id="KW-0067">ATP-binding</keyword>
<evidence type="ECO:0000256" key="5">
    <source>
        <dbReference type="ARBA" id="ARBA00022840"/>
    </source>
</evidence>
<dbReference type="Proteomes" id="UP000239800">
    <property type="component" value="Unassembled WGS sequence"/>
</dbReference>
<gene>
    <name evidence="7" type="primary">aroK</name>
    <name evidence="8" type="ORF">BST85_02940</name>
</gene>
<keyword evidence="6 7" id="KW-0057">Aromatic amino acid biosynthesis</keyword>
<comment type="function">
    <text evidence="7">Catalyzes the specific phosphorylation of the 3-hydroxyl group of shikimic acid using ATP as a cosubstrate.</text>
</comment>
<comment type="subunit">
    <text evidence="7">Monomer.</text>
</comment>
<evidence type="ECO:0000256" key="6">
    <source>
        <dbReference type="ARBA" id="ARBA00023141"/>
    </source>
</evidence>
<dbReference type="GO" id="GO:0000287">
    <property type="term" value="F:magnesium ion binding"/>
    <property type="evidence" value="ECO:0007669"/>
    <property type="project" value="UniProtKB-UniRule"/>
</dbReference>
<dbReference type="PRINTS" id="PR01100">
    <property type="entry name" value="SHIKIMTKNASE"/>
</dbReference>
<feature type="binding site" evidence="7">
    <location>
        <begin position="10"/>
        <end position="15"/>
    </location>
    <ligand>
        <name>ATP</name>
        <dbReference type="ChEBI" id="CHEBI:30616"/>
    </ligand>
</feature>
<keyword evidence="7" id="KW-0460">Magnesium</keyword>
<feature type="binding site" evidence="7">
    <location>
        <position position="32"/>
    </location>
    <ligand>
        <name>substrate</name>
    </ligand>
</feature>
<comment type="cofactor">
    <cofactor evidence="7">
        <name>Mg(2+)</name>
        <dbReference type="ChEBI" id="CHEBI:18420"/>
    </cofactor>
    <text evidence="7">Binds 1 Mg(2+) ion per subunit.</text>
</comment>
<dbReference type="Pfam" id="PF01202">
    <property type="entry name" value="SKI"/>
    <property type="match status" value="1"/>
</dbReference>
<comment type="similarity">
    <text evidence="7">Belongs to the shikimate kinase family.</text>
</comment>
<evidence type="ECO:0000256" key="4">
    <source>
        <dbReference type="ARBA" id="ARBA00022777"/>
    </source>
</evidence>
<dbReference type="OrthoDB" id="9800332at2"/>
<dbReference type="InterPro" id="IPR027417">
    <property type="entry name" value="P-loop_NTPase"/>
</dbReference>
<keyword evidence="7" id="KW-0963">Cytoplasm</keyword>
<dbReference type="CDD" id="cd00464">
    <property type="entry name" value="SK"/>
    <property type="match status" value="1"/>
</dbReference>
<proteinExistence type="inferred from homology"/>
<evidence type="ECO:0000256" key="1">
    <source>
        <dbReference type="ARBA" id="ARBA00022605"/>
    </source>
</evidence>
<comment type="subcellular location">
    <subcellularLocation>
        <location evidence="7">Cytoplasm</location>
    </subcellularLocation>
</comment>
<dbReference type="InterPro" id="IPR000623">
    <property type="entry name" value="Shikimate_kinase/TSH1"/>
</dbReference>
<dbReference type="SUPFAM" id="SSF52540">
    <property type="entry name" value="P-loop containing nucleoside triphosphate hydrolases"/>
    <property type="match status" value="1"/>
</dbReference>
<keyword evidence="1 7" id="KW-0028">Amino-acid biosynthesis</keyword>
<evidence type="ECO:0000313" key="8">
    <source>
        <dbReference type="EMBL" id="PQB03975.1"/>
    </source>
</evidence>
<accession>A0A2S7KMX6</accession>
<evidence type="ECO:0000313" key="9">
    <source>
        <dbReference type="Proteomes" id="UP000239800"/>
    </source>
</evidence>
<dbReference type="Gene3D" id="3.40.50.300">
    <property type="entry name" value="P-loop containing nucleotide triphosphate hydrolases"/>
    <property type="match status" value="1"/>
</dbReference>
<keyword evidence="2 7" id="KW-0808">Transferase</keyword>
<dbReference type="HAMAP" id="MF_00109">
    <property type="entry name" value="Shikimate_kinase"/>
    <property type="match status" value="1"/>
</dbReference>
<dbReference type="AlphaFoldDB" id="A0A2S7KMX6"/>
<dbReference type="GO" id="GO:0009423">
    <property type="term" value="P:chorismate biosynthetic process"/>
    <property type="evidence" value="ECO:0007669"/>
    <property type="project" value="UniProtKB-UniRule"/>
</dbReference>
<keyword evidence="4 7" id="KW-0418">Kinase</keyword>
<sequence>MKIVLIGYMGSGKSSVGRVLADRIGSDYLDLDLEIQLNQSKTIPQIFKDQGEIYFRKIEAQLLRRVLCASGDLVLSSGGGTPCYAGNMDYMLQDESVRTVYLKCSLEVLTDRLWPEREERPLIVHLENKDLLNDFIRKHLFERSGYYLQAEQVINCDDLTPEQVALRIEETLL</sequence>
<dbReference type="GO" id="GO:0005829">
    <property type="term" value="C:cytosol"/>
    <property type="evidence" value="ECO:0007669"/>
    <property type="project" value="TreeGrafter"/>
</dbReference>
<dbReference type="GO" id="GO:0009073">
    <property type="term" value="P:aromatic amino acid family biosynthetic process"/>
    <property type="evidence" value="ECO:0007669"/>
    <property type="project" value="UniProtKB-KW"/>
</dbReference>
<feature type="binding site" evidence="7">
    <location>
        <position position="143"/>
    </location>
    <ligand>
        <name>substrate</name>
    </ligand>
</feature>
<feature type="binding site" evidence="7">
    <location>
        <position position="79"/>
    </location>
    <ligand>
        <name>substrate</name>
    </ligand>
</feature>
<dbReference type="PANTHER" id="PTHR21087:SF16">
    <property type="entry name" value="SHIKIMATE KINASE 1, CHLOROPLASTIC"/>
    <property type="match status" value="1"/>
</dbReference>
<dbReference type="RefSeq" id="WP_104811900.1">
    <property type="nucleotide sequence ID" value="NZ_MQUB01000001.1"/>
</dbReference>
<keyword evidence="9" id="KW-1185">Reference proteome</keyword>
<reference evidence="8 9" key="1">
    <citation type="submission" date="2016-11" db="EMBL/GenBank/DDBJ databases">
        <title>Trade-off between light-utilization and light-protection in marine flavobacteria.</title>
        <authorList>
            <person name="Kumagai Y."/>
        </authorList>
    </citation>
    <scope>NUCLEOTIDE SEQUENCE [LARGE SCALE GENOMIC DNA]</scope>
    <source>
        <strain evidence="8 9">NBRC 107741</strain>
    </source>
</reference>
<dbReference type="UniPathway" id="UPA00053">
    <property type="reaction ID" value="UER00088"/>
</dbReference>
<evidence type="ECO:0000256" key="2">
    <source>
        <dbReference type="ARBA" id="ARBA00022679"/>
    </source>
</evidence>
<protein>
    <recommendedName>
        <fullName evidence="7">Shikimate kinase</fullName>
        <shortName evidence="7">SK</shortName>
        <ecNumber evidence="7">2.7.1.71</ecNumber>
    </recommendedName>
</protein>
<dbReference type="GO" id="GO:0004765">
    <property type="term" value="F:shikimate kinase activity"/>
    <property type="evidence" value="ECO:0007669"/>
    <property type="project" value="UniProtKB-UniRule"/>
</dbReference>
<evidence type="ECO:0000256" key="7">
    <source>
        <dbReference type="HAMAP-Rule" id="MF_00109"/>
    </source>
</evidence>
<dbReference type="EC" id="2.7.1.71" evidence="7"/>
<dbReference type="PANTHER" id="PTHR21087">
    <property type="entry name" value="SHIKIMATE KINASE"/>
    <property type="match status" value="1"/>
</dbReference>
<dbReference type="InterPro" id="IPR031322">
    <property type="entry name" value="Shikimate/glucono_kinase"/>
</dbReference>
<name>A0A2S7KMX6_9FLAO</name>
<keyword evidence="3 7" id="KW-0547">Nucleotide-binding</keyword>
<feature type="binding site" evidence="7">
    <location>
        <position position="14"/>
    </location>
    <ligand>
        <name>Mg(2+)</name>
        <dbReference type="ChEBI" id="CHEBI:18420"/>
    </ligand>
</feature>
<comment type="caution">
    <text evidence="8">The sequence shown here is derived from an EMBL/GenBank/DDBJ whole genome shotgun (WGS) entry which is preliminary data.</text>
</comment>
<comment type="pathway">
    <text evidence="7">Metabolic intermediate biosynthesis; chorismate biosynthesis; chorismate from D-erythrose 4-phosphate and phosphoenolpyruvate: step 5/7.</text>
</comment>
<dbReference type="GO" id="GO:0005524">
    <property type="term" value="F:ATP binding"/>
    <property type="evidence" value="ECO:0007669"/>
    <property type="project" value="UniProtKB-UniRule"/>
</dbReference>
<evidence type="ECO:0000256" key="3">
    <source>
        <dbReference type="ARBA" id="ARBA00022741"/>
    </source>
</evidence>
<dbReference type="GO" id="GO:0008652">
    <property type="term" value="P:amino acid biosynthetic process"/>
    <property type="evidence" value="ECO:0007669"/>
    <property type="project" value="UniProtKB-KW"/>
</dbReference>
<comment type="catalytic activity">
    <reaction evidence="7">
        <text>shikimate + ATP = 3-phosphoshikimate + ADP + H(+)</text>
        <dbReference type="Rhea" id="RHEA:13121"/>
        <dbReference type="ChEBI" id="CHEBI:15378"/>
        <dbReference type="ChEBI" id="CHEBI:30616"/>
        <dbReference type="ChEBI" id="CHEBI:36208"/>
        <dbReference type="ChEBI" id="CHEBI:145989"/>
        <dbReference type="ChEBI" id="CHEBI:456216"/>
        <dbReference type="EC" id="2.7.1.71"/>
    </reaction>
</comment>
<organism evidence="8 9">
    <name type="scientific">Aureitalea marina</name>
    <dbReference type="NCBI Taxonomy" id="930804"/>
    <lineage>
        <taxon>Bacteria</taxon>
        <taxon>Pseudomonadati</taxon>
        <taxon>Bacteroidota</taxon>
        <taxon>Flavobacteriia</taxon>
        <taxon>Flavobacteriales</taxon>
        <taxon>Flavobacteriaceae</taxon>
        <taxon>Aureitalea</taxon>
    </lineage>
</organism>
<comment type="caution">
    <text evidence="7">Lacks conserved residue(s) required for the propagation of feature annotation.</text>
</comment>